<dbReference type="SMART" id="SM00575">
    <property type="entry name" value="ZnF_PMZ"/>
    <property type="match status" value="1"/>
</dbReference>
<feature type="domain" description="SWIM-type" evidence="7">
    <location>
        <begin position="521"/>
        <end position="557"/>
    </location>
</feature>
<organism evidence="8 9">
    <name type="scientific">Trifolium pratense</name>
    <name type="common">Red clover</name>
    <dbReference type="NCBI Taxonomy" id="57577"/>
    <lineage>
        <taxon>Eukaryota</taxon>
        <taxon>Viridiplantae</taxon>
        <taxon>Streptophyta</taxon>
        <taxon>Embryophyta</taxon>
        <taxon>Tracheophyta</taxon>
        <taxon>Spermatophyta</taxon>
        <taxon>Magnoliopsida</taxon>
        <taxon>eudicotyledons</taxon>
        <taxon>Gunneridae</taxon>
        <taxon>Pentapetalae</taxon>
        <taxon>rosids</taxon>
        <taxon>fabids</taxon>
        <taxon>Fabales</taxon>
        <taxon>Fabaceae</taxon>
        <taxon>Papilionoideae</taxon>
        <taxon>50 kb inversion clade</taxon>
        <taxon>NPAAA clade</taxon>
        <taxon>Hologalegina</taxon>
        <taxon>IRL clade</taxon>
        <taxon>Trifolieae</taxon>
        <taxon>Trifolium</taxon>
    </lineage>
</organism>
<evidence type="ECO:0000256" key="2">
    <source>
        <dbReference type="ARBA" id="ARBA00022723"/>
    </source>
</evidence>
<keyword evidence="3 5" id="KW-0863">Zinc-finger</keyword>
<gene>
    <name evidence="8" type="ORF">L195_g025459</name>
</gene>
<dbReference type="AlphaFoldDB" id="A0A2K3NGJ6"/>
<comment type="subcellular location">
    <subcellularLocation>
        <location evidence="6">Nucleus</location>
    </subcellularLocation>
</comment>
<dbReference type="STRING" id="57577.A0A2K3NGJ6"/>
<accession>A0A2K3NGJ6</accession>
<protein>
    <recommendedName>
        <fullName evidence="6">Protein FAR1-RELATED SEQUENCE</fullName>
    </recommendedName>
</protein>
<dbReference type="InterPro" id="IPR004330">
    <property type="entry name" value="FAR1_DNA_bnd_dom"/>
</dbReference>
<dbReference type="GO" id="GO:0006355">
    <property type="term" value="P:regulation of DNA-templated transcription"/>
    <property type="evidence" value="ECO:0007669"/>
    <property type="project" value="UniProtKB-UniRule"/>
</dbReference>
<dbReference type="InterPro" id="IPR018289">
    <property type="entry name" value="MULE_transposase_dom"/>
</dbReference>
<sequence length="638" mass="73999">MDSSNNMVDCGGSLHEFIEIVDKFKDDGVACWEPAMDMCFSSMDDAKSFYGEYALRKGFRWKIRTSRKGQDGEINYVILACTREGSTVSKVPCTLKTLPTRVDHCPAKICIKMEIDGLWYIKKFVPDHSHETIPTKARLFKANKKMKRTIEINDDAGGHENISFCERDVKNYVNQERRALGKEGDSKAMMSYFCEMRERNSNFFYDLDLDDDFHVKNVFWADARSRAAYEYFGDVVTFDTTYLTNKYDMPFVLFVGVNHHGQSTLLGCGLLSGEDTESFIWLFKSWLRCMLGKAPIGIITDQCKAMQNAIELVFPTTCHRWCLRNIMKKIPKKLNGCNEYKKIKDAMEEAVYDTYTTTAFEEKWCSFIDKFELQQNNWLSELYNERHRWAPTLLRKYFWAGMSTMQRSESGHAAFFDGYIKSTTSLSQFLKQYDNALISRAEKEFEADFNSMDTTIPCGSTSSIEKQFQGEYTHSKFKELQVEFRSKMNCVASLNIVEGCLATYHVLEDVVVGDQTKEIVFKVVFNKENHDFSCECSLFEFRGILCRHVLSVCAHERIINVPKKYVLTRWKKNIKRKHSYVKNSYSVAQLNPQMERFDTLNKHFYYVAEAAAESEVVTKTLHETLHQFSSNLPHLMEV</sequence>
<dbReference type="Proteomes" id="UP000236291">
    <property type="component" value="Unassembled WGS sequence"/>
</dbReference>
<evidence type="ECO:0000259" key="7">
    <source>
        <dbReference type="PROSITE" id="PS50966"/>
    </source>
</evidence>
<dbReference type="PANTHER" id="PTHR31669:SF283">
    <property type="entry name" value="PROTEIN FAR1-RELATED SEQUENCE"/>
    <property type="match status" value="1"/>
</dbReference>
<comment type="function">
    <text evidence="6">Putative transcription activator involved in regulating light control of development.</text>
</comment>
<dbReference type="PROSITE" id="PS50966">
    <property type="entry name" value="ZF_SWIM"/>
    <property type="match status" value="1"/>
</dbReference>
<comment type="similarity">
    <text evidence="1 6">Belongs to the FHY3/FAR1 family.</text>
</comment>
<evidence type="ECO:0000256" key="3">
    <source>
        <dbReference type="ARBA" id="ARBA00022771"/>
    </source>
</evidence>
<dbReference type="GO" id="GO:0005634">
    <property type="term" value="C:nucleus"/>
    <property type="evidence" value="ECO:0007669"/>
    <property type="project" value="UniProtKB-SubCell"/>
</dbReference>
<dbReference type="Pfam" id="PF10551">
    <property type="entry name" value="MULE"/>
    <property type="match status" value="1"/>
</dbReference>
<dbReference type="Pfam" id="PF03101">
    <property type="entry name" value="FAR1"/>
    <property type="match status" value="1"/>
</dbReference>
<name>A0A2K3NGJ6_TRIPR</name>
<evidence type="ECO:0000313" key="8">
    <source>
        <dbReference type="EMBL" id="PNY02154.1"/>
    </source>
</evidence>
<dbReference type="InterPro" id="IPR006564">
    <property type="entry name" value="Znf_PMZ"/>
</dbReference>
<reference evidence="8 9" key="1">
    <citation type="journal article" date="2014" name="Am. J. Bot.">
        <title>Genome assembly and annotation for red clover (Trifolium pratense; Fabaceae).</title>
        <authorList>
            <person name="Istvanek J."/>
            <person name="Jaros M."/>
            <person name="Krenek A."/>
            <person name="Repkova J."/>
        </authorList>
    </citation>
    <scope>NUCLEOTIDE SEQUENCE [LARGE SCALE GENOMIC DNA]</scope>
    <source>
        <strain evidence="9">cv. Tatra</strain>
        <tissue evidence="8">Young leaves</tissue>
    </source>
</reference>
<evidence type="ECO:0000256" key="1">
    <source>
        <dbReference type="ARBA" id="ARBA00005889"/>
    </source>
</evidence>
<reference evidence="8 9" key="2">
    <citation type="journal article" date="2017" name="Front. Plant Sci.">
        <title>Gene Classification and Mining of Molecular Markers Useful in Red Clover (Trifolium pratense) Breeding.</title>
        <authorList>
            <person name="Istvanek J."/>
            <person name="Dluhosova J."/>
            <person name="Dluhos P."/>
            <person name="Patkova L."/>
            <person name="Nedelnik J."/>
            <person name="Repkova J."/>
        </authorList>
    </citation>
    <scope>NUCLEOTIDE SEQUENCE [LARGE SCALE GENOMIC DNA]</scope>
    <source>
        <strain evidence="9">cv. Tatra</strain>
        <tissue evidence="8">Young leaves</tissue>
    </source>
</reference>
<proteinExistence type="inferred from homology"/>
<evidence type="ECO:0000256" key="4">
    <source>
        <dbReference type="ARBA" id="ARBA00022833"/>
    </source>
</evidence>
<dbReference type="InterPro" id="IPR007527">
    <property type="entry name" value="Znf_SWIM"/>
</dbReference>
<evidence type="ECO:0000256" key="5">
    <source>
        <dbReference type="PROSITE-ProRule" id="PRU00325"/>
    </source>
</evidence>
<dbReference type="PANTHER" id="PTHR31669">
    <property type="entry name" value="PROTEIN FAR1-RELATED SEQUENCE 10-RELATED"/>
    <property type="match status" value="1"/>
</dbReference>
<keyword evidence="4 6" id="KW-0862">Zinc</keyword>
<dbReference type="GO" id="GO:0008270">
    <property type="term" value="F:zinc ion binding"/>
    <property type="evidence" value="ECO:0007669"/>
    <property type="project" value="UniProtKB-UniRule"/>
</dbReference>
<keyword evidence="6" id="KW-0539">Nucleus</keyword>
<evidence type="ECO:0000256" key="6">
    <source>
        <dbReference type="RuleBase" id="RU367018"/>
    </source>
</evidence>
<dbReference type="InterPro" id="IPR031052">
    <property type="entry name" value="FHY3/FAR1"/>
</dbReference>
<dbReference type="Pfam" id="PF04434">
    <property type="entry name" value="SWIM"/>
    <property type="match status" value="1"/>
</dbReference>
<keyword evidence="2 6" id="KW-0479">Metal-binding</keyword>
<comment type="caution">
    <text evidence="8">The sequence shown here is derived from an EMBL/GenBank/DDBJ whole genome shotgun (WGS) entry which is preliminary data.</text>
</comment>
<evidence type="ECO:0000313" key="9">
    <source>
        <dbReference type="Proteomes" id="UP000236291"/>
    </source>
</evidence>
<dbReference type="EMBL" id="ASHM01020988">
    <property type="protein sequence ID" value="PNY02154.1"/>
    <property type="molecule type" value="Genomic_DNA"/>
</dbReference>